<evidence type="ECO:0000313" key="3">
    <source>
        <dbReference type="Proteomes" id="UP001221898"/>
    </source>
</evidence>
<proteinExistence type="predicted"/>
<dbReference type="Proteomes" id="UP001221898">
    <property type="component" value="Unassembled WGS sequence"/>
</dbReference>
<gene>
    <name evidence="2" type="ORF">AAFF_G00135590</name>
</gene>
<keyword evidence="3" id="KW-1185">Reference proteome</keyword>
<feature type="non-terminal residue" evidence="2">
    <location>
        <position position="1"/>
    </location>
</feature>
<reference evidence="2" key="1">
    <citation type="journal article" date="2023" name="Science">
        <title>Genome structures resolve the early diversification of teleost fishes.</title>
        <authorList>
            <person name="Parey E."/>
            <person name="Louis A."/>
            <person name="Montfort J."/>
            <person name="Bouchez O."/>
            <person name="Roques C."/>
            <person name="Iampietro C."/>
            <person name="Lluch J."/>
            <person name="Castinel A."/>
            <person name="Donnadieu C."/>
            <person name="Desvignes T."/>
            <person name="Floi Bucao C."/>
            <person name="Jouanno E."/>
            <person name="Wen M."/>
            <person name="Mejri S."/>
            <person name="Dirks R."/>
            <person name="Jansen H."/>
            <person name="Henkel C."/>
            <person name="Chen W.J."/>
            <person name="Zahm M."/>
            <person name="Cabau C."/>
            <person name="Klopp C."/>
            <person name="Thompson A.W."/>
            <person name="Robinson-Rechavi M."/>
            <person name="Braasch I."/>
            <person name="Lecointre G."/>
            <person name="Bobe J."/>
            <person name="Postlethwait J.H."/>
            <person name="Berthelot C."/>
            <person name="Roest Crollius H."/>
            <person name="Guiguen Y."/>
        </authorList>
    </citation>
    <scope>NUCLEOTIDE SEQUENCE</scope>
    <source>
        <strain evidence="2">NC1722</strain>
    </source>
</reference>
<organism evidence="2 3">
    <name type="scientific">Aldrovandia affinis</name>
    <dbReference type="NCBI Taxonomy" id="143900"/>
    <lineage>
        <taxon>Eukaryota</taxon>
        <taxon>Metazoa</taxon>
        <taxon>Chordata</taxon>
        <taxon>Craniata</taxon>
        <taxon>Vertebrata</taxon>
        <taxon>Euteleostomi</taxon>
        <taxon>Actinopterygii</taxon>
        <taxon>Neopterygii</taxon>
        <taxon>Teleostei</taxon>
        <taxon>Notacanthiformes</taxon>
        <taxon>Halosauridae</taxon>
        <taxon>Aldrovandia</taxon>
    </lineage>
</organism>
<feature type="region of interest" description="Disordered" evidence="1">
    <location>
        <begin position="14"/>
        <end position="37"/>
    </location>
</feature>
<evidence type="ECO:0000313" key="2">
    <source>
        <dbReference type="EMBL" id="KAJ8352937.1"/>
    </source>
</evidence>
<accession>A0AAD7VX98</accession>
<dbReference type="EMBL" id="JAINUG010001972">
    <property type="protein sequence ID" value="KAJ8352937.1"/>
    <property type="molecule type" value="Genomic_DNA"/>
</dbReference>
<feature type="compositionally biased region" description="Low complexity" evidence="1">
    <location>
        <begin position="14"/>
        <end position="24"/>
    </location>
</feature>
<dbReference type="AlphaFoldDB" id="A0AAD7VX98"/>
<protein>
    <submittedName>
        <fullName evidence="2">Uncharacterized protein</fullName>
    </submittedName>
</protein>
<comment type="caution">
    <text evidence="2">The sequence shown here is derived from an EMBL/GenBank/DDBJ whole genome shotgun (WGS) entry which is preliminary data.</text>
</comment>
<feature type="compositionally biased region" description="Polar residues" evidence="1">
    <location>
        <begin position="25"/>
        <end position="37"/>
    </location>
</feature>
<sequence length="68" mass="7479">VRRRQWTLRLCSVSSSRASPESSSTNPCWPSSLSSSAGPTWVCCMRVWPSTGRASPTYSSFWPGTARP</sequence>
<evidence type="ECO:0000256" key="1">
    <source>
        <dbReference type="SAM" id="MobiDB-lite"/>
    </source>
</evidence>
<name>A0AAD7VX98_9TELE</name>